<gene>
    <name evidence="1" type="ORF">VNO77_24553</name>
</gene>
<evidence type="ECO:0000313" key="2">
    <source>
        <dbReference type="Proteomes" id="UP001367508"/>
    </source>
</evidence>
<comment type="caution">
    <text evidence="1">The sequence shown here is derived from an EMBL/GenBank/DDBJ whole genome shotgun (WGS) entry which is preliminary data.</text>
</comment>
<sequence>MTYNDRGRLAADAICKNISLLVATTNSAPSTSGVERKTSADAPVAILNTSAATETMSTLSVRATSQIASAFASVGAGAASASTKCQVTASAST</sequence>
<proteinExistence type="predicted"/>
<name>A0AAN9L780_CANGL</name>
<protein>
    <submittedName>
        <fullName evidence="1">Uncharacterized protein</fullName>
    </submittedName>
</protein>
<dbReference type="EMBL" id="JAYMYQ010000005">
    <property type="protein sequence ID" value="KAK7330361.1"/>
    <property type="molecule type" value="Genomic_DNA"/>
</dbReference>
<organism evidence="1 2">
    <name type="scientific">Canavalia gladiata</name>
    <name type="common">Sword bean</name>
    <name type="synonym">Dolichos gladiatus</name>
    <dbReference type="NCBI Taxonomy" id="3824"/>
    <lineage>
        <taxon>Eukaryota</taxon>
        <taxon>Viridiplantae</taxon>
        <taxon>Streptophyta</taxon>
        <taxon>Embryophyta</taxon>
        <taxon>Tracheophyta</taxon>
        <taxon>Spermatophyta</taxon>
        <taxon>Magnoliopsida</taxon>
        <taxon>eudicotyledons</taxon>
        <taxon>Gunneridae</taxon>
        <taxon>Pentapetalae</taxon>
        <taxon>rosids</taxon>
        <taxon>fabids</taxon>
        <taxon>Fabales</taxon>
        <taxon>Fabaceae</taxon>
        <taxon>Papilionoideae</taxon>
        <taxon>50 kb inversion clade</taxon>
        <taxon>NPAAA clade</taxon>
        <taxon>indigoferoid/millettioid clade</taxon>
        <taxon>Phaseoleae</taxon>
        <taxon>Canavalia</taxon>
    </lineage>
</organism>
<dbReference type="AlphaFoldDB" id="A0AAN9L780"/>
<reference evidence="1 2" key="1">
    <citation type="submission" date="2024-01" db="EMBL/GenBank/DDBJ databases">
        <title>The genomes of 5 underutilized Papilionoideae crops provide insights into root nodulation and disease resistanc.</title>
        <authorList>
            <person name="Jiang F."/>
        </authorList>
    </citation>
    <scope>NUCLEOTIDE SEQUENCE [LARGE SCALE GENOMIC DNA]</scope>
    <source>
        <strain evidence="1">LVBAO_FW01</strain>
        <tissue evidence="1">Leaves</tissue>
    </source>
</reference>
<keyword evidence="2" id="KW-1185">Reference proteome</keyword>
<accession>A0AAN9L780</accession>
<evidence type="ECO:0000313" key="1">
    <source>
        <dbReference type="EMBL" id="KAK7330361.1"/>
    </source>
</evidence>
<dbReference type="Proteomes" id="UP001367508">
    <property type="component" value="Unassembled WGS sequence"/>
</dbReference>